<dbReference type="PANTHER" id="PTHR43851:SF3">
    <property type="entry name" value="COENZYME Q8"/>
    <property type="match status" value="1"/>
</dbReference>
<dbReference type="GO" id="GO:0016740">
    <property type="term" value="F:transferase activity"/>
    <property type="evidence" value="ECO:0007669"/>
    <property type="project" value="UniProtKB-KW"/>
</dbReference>
<dbReference type="SUPFAM" id="SSF56112">
    <property type="entry name" value="Protein kinase-like (PK-like)"/>
    <property type="match status" value="1"/>
</dbReference>
<dbReference type="Pfam" id="PF03109">
    <property type="entry name" value="ABC1"/>
    <property type="match status" value="1"/>
</dbReference>
<dbReference type="EMBL" id="UXUI01007145">
    <property type="protein sequence ID" value="VDD85735.1"/>
    <property type="molecule type" value="Genomic_DNA"/>
</dbReference>
<evidence type="ECO:0000256" key="1">
    <source>
        <dbReference type="ARBA" id="ARBA00004749"/>
    </source>
</evidence>
<feature type="domain" description="ABC1 atypical kinase-like" evidence="7">
    <location>
        <begin position="291"/>
        <end position="534"/>
    </location>
</feature>
<accession>A0A0N4UUT5</accession>
<dbReference type="WBParaSite" id="EVEC_0000117001-mRNA-1">
    <property type="protein sequence ID" value="EVEC_0000117001-mRNA-1"/>
    <property type="gene ID" value="EVEC_0000117001"/>
</dbReference>
<name>A0A0N4UUT5_ENTVE</name>
<evidence type="ECO:0000256" key="5">
    <source>
        <dbReference type="ARBA" id="ARBA00022840"/>
    </source>
</evidence>
<keyword evidence="3" id="KW-0808">Transferase</keyword>
<dbReference type="InterPro" id="IPR004147">
    <property type="entry name" value="ABC1_dom"/>
</dbReference>
<evidence type="ECO:0000256" key="2">
    <source>
        <dbReference type="ARBA" id="ARBA00009670"/>
    </source>
</evidence>
<comment type="pathway">
    <text evidence="1">Cofactor biosynthesis; ubiquinone biosynthesis.</text>
</comment>
<evidence type="ECO:0000313" key="8">
    <source>
        <dbReference type="EMBL" id="VDD85735.1"/>
    </source>
</evidence>
<protein>
    <submittedName>
        <fullName evidence="10">ABC1 domain-containing protein</fullName>
    </submittedName>
</protein>
<feature type="compositionally biased region" description="Polar residues" evidence="6">
    <location>
        <begin position="179"/>
        <end position="189"/>
    </location>
</feature>
<dbReference type="InterPro" id="IPR051409">
    <property type="entry name" value="Atypical_kinase_ADCK"/>
</dbReference>
<dbReference type="OrthoDB" id="201153at2759"/>
<feature type="region of interest" description="Disordered" evidence="6">
    <location>
        <begin position="146"/>
        <end position="196"/>
    </location>
</feature>
<dbReference type="InterPro" id="IPR034646">
    <property type="entry name" value="ADCK3_dom"/>
</dbReference>
<dbReference type="InterPro" id="IPR011009">
    <property type="entry name" value="Kinase-like_dom_sf"/>
</dbReference>
<reference evidence="10" key="1">
    <citation type="submission" date="2017-02" db="UniProtKB">
        <authorList>
            <consortium name="WormBaseParasite"/>
        </authorList>
    </citation>
    <scope>IDENTIFICATION</scope>
</reference>
<proteinExistence type="inferred from homology"/>
<dbReference type="GO" id="GO:0005524">
    <property type="term" value="F:ATP binding"/>
    <property type="evidence" value="ECO:0007669"/>
    <property type="project" value="UniProtKB-KW"/>
</dbReference>
<evidence type="ECO:0000313" key="10">
    <source>
        <dbReference type="WBParaSite" id="EVEC_0000117001-mRNA-1"/>
    </source>
</evidence>
<evidence type="ECO:0000256" key="6">
    <source>
        <dbReference type="SAM" id="MobiDB-lite"/>
    </source>
</evidence>
<dbReference type="Proteomes" id="UP000274131">
    <property type="component" value="Unassembled WGS sequence"/>
</dbReference>
<dbReference type="GO" id="GO:0006744">
    <property type="term" value="P:ubiquinone biosynthetic process"/>
    <property type="evidence" value="ECO:0007669"/>
    <property type="project" value="TreeGrafter"/>
</dbReference>
<organism evidence="10">
    <name type="scientific">Enterobius vermicularis</name>
    <name type="common">Human pinworm</name>
    <dbReference type="NCBI Taxonomy" id="51028"/>
    <lineage>
        <taxon>Eukaryota</taxon>
        <taxon>Metazoa</taxon>
        <taxon>Ecdysozoa</taxon>
        <taxon>Nematoda</taxon>
        <taxon>Chromadorea</taxon>
        <taxon>Rhabditida</taxon>
        <taxon>Spirurina</taxon>
        <taxon>Oxyuridomorpha</taxon>
        <taxon>Oxyuroidea</taxon>
        <taxon>Oxyuridae</taxon>
        <taxon>Enterobius</taxon>
    </lineage>
</organism>
<keyword evidence="4" id="KW-0547">Nucleotide-binding</keyword>
<evidence type="ECO:0000256" key="4">
    <source>
        <dbReference type="ARBA" id="ARBA00022741"/>
    </source>
</evidence>
<keyword evidence="9" id="KW-1185">Reference proteome</keyword>
<reference evidence="8 9" key="2">
    <citation type="submission" date="2018-10" db="EMBL/GenBank/DDBJ databases">
        <authorList>
            <consortium name="Pathogen Informatics"/>
        </authorList>
    </citation>
    <scope>NUCLEOTIDE SEQUENCE [LARGE SCALE GENOMIC DNA]</scope>
</reference>
<gene>
    <name evidence="8" type="ORF">EVEC_LOCUS878</name>
</gene>
<dbReference type="CDD" id="cd13970">
    <property type="entry name" value="ABC1_ADCK3"/>
    <property type="match status" value="1"/>
</dbReference>
<evidence type="ECO:0000313" key="9">
    <source>
        <dbReference type="Proteomes" id="UP000274131"/>
    </source>
</evidence>
<evidence type="ECO:0000256" key="3">
    <source>
        <dbReference type="ARBA" id="ARBA00022679"/>
    </source>
</evidence>
<comment type="similarity">
    <text evidence="2">Belongs to the protein kinase superfamily. ADCK protein kinase family.</text>
</comment>
<dbReference type="STRING" id="51028.A0A0N4UUT5"/>
<dbReference type="PANTHER" id="PTHR43851">
    <property type="match status" value="1"/>
</dbReference>
<feature type="compositionally biased region" description="Basic and acidic residues" evidence="6">
    <location>
        <begin position="155"/>
        <end position="165"/>
    </location>
</feature>
<evidence type="ECO:0000259" key="7">
    <source>
        <dbReference type="Pfam" id="PF03109"/>
    </source>
</evidence>
<keyword evidence="5" id="KW-0067">ATP-binding</keyword>
<sequence length="662" mass="73544">MSSNGWWYGSVVPVLKGIKLLTLSQVGYDLRQIESRISAKAIEKCLTCGSCSGTGKDDYPTDMYGSWLPPRTRDVFERIQIVGAGLKAYGNILAKGQIPGRVGYTVSPLKTNNTVDNNKSCSPLTGSTGQVANDVLGRSFADDSMGMPIRIKKSPQRDIPSEKPNDIYQPKLPKGYKLSISSNTDASRSSQERKVPSSRIARLASFGQLGIGLAAGAAAEVTRRAFGLNKADTEGSTTSVSANPFLTTSNAEKIVQTLCKVRGAALKLGQMLSIQDADTVSPVLLQLFERVRHSADFMPIKQVHRQLRSDFGDGWRSQFLEFEDKPFAAASIGQVHRAVLPDGRKVAVKVQYPGVAHGIDSDIDNLVSVLRVANIFPKGMFLDEFVKVARTELKLECDYKREARAMKQFAKLLEFDSHFYVPKVIDSLTNTHVLTAEFVEGVPVDVCINEPQQVRDYIASKFIELCLHEIFVWRFMQTDPNWSNFYFGKHPRSGEPCLLLLDFGASRAYPKKFVDQYMKLIRAAYDKDKRKILEWSRKIGFLTGYESKIMEEAHCDSILILGETLASSKAYDFSKQDITRRIHTLIPVILANRLKSPPEETYSLHRKLSGAYLLATKLKAVVSCGPLFKLINESYSFGGLDDRIDIDTVPDPVQNPKAQVAS</sequence>
<dbReference type="AlphaFoldDB" id="A0A0N4UUT5"/>